<feature type="region of interest" description="Disordered" evidence="8">
    <location>
        <begin position="914"/>
        <end position="1066"/>
    </location>
</feature>
<proteinExistence type="inferred from homology"/>
<feature type="compositionally biased region" description="Polar residues" evidence="8">
    <location>
        <begin position="1053"/>
        <end position="1064"/>
    </location>
</feature>
<feature type="compositionally biased region" description="Low complexity" evidence="8">
    <location>
        <begin position="1905"/>
        <end position="1923"/>
    </location>
</feature>
<feature type="binding site" evidence="6">
    <location>
        <begin position="126"/>
        <end position="133"/>
    </location>
    <ligand>
        <name>ATP</name>
        <dbReference type="ChEBI" id="CHEBI:30616"/>
    </ligand>
</feature>
<keyword evidence="2" id="KW-0963">Cytoplasm</keyword>
<dbReference type="GO" id="GO:0007052">
    <property type="term" value="P:mitotic spindle organization"/>
    <property type="evidence" value="ECO:0007669"/>
    <property type="project" value="TreeGrafter"/>
</dbReference>
<dbReference type="OrthoDB" id="3176171at2759"/>
<feature type="compositionally biased region" description="Polar residues" evidence="8">
    <location>
        <begin position="1885"/>
        <end position="1904"/>
    </location>
</feature>
<dbReference type="InterPro" id="IPR027640">
    <property type="entry name" value="Kinesin-like_fam"/>
</dbReference>
<dbReference type="GO" id="GO:0003777">
    <property type="term" value="F:microtubule motor activity"/>
    <property type="evidence" value="ECO:0007669"/>
    <property type="project" value="InterPro"/>
</dbReference>
<dbReference type="GO" id="GO:0051231">
    <property type="term" value="P:spindle elongation"/>
    <property type="evidence" value="ECO:0007669"/>
    <property type="project" value="TreeGrafter"/>
</dbReference>
<feature type="compositionally biased region" description="Pro residues" evidence="8">
    <location>
        <begin position="1860"/>
        <end position="1876"/>
    </location>
</feature>
<dbReference type="PANTHER" id="PTHR47969">
    <property type="entry name" value="CHROMOSOME-ASSOCIATED KINESIN KIF4A-RELATED"/>
    <property type="match status" value="1"/>
</dbReference>
<dbReference type="SMART" id="SM00129">
    <property type="entry name" value="KISc"/>
    <property type="match status" value="1"/>
</dbReference>
<evidence type="ECO:0000256" key="2">
    <source>
        <dbReference type="ARBA" id="ARBA00022490"/>
    </source>
</evidence>
<feature type="region of interest" description="Disordered" evidence="8">
    <location>
        <begin position="838"/>
        <end position="863"/>
    </location>
</feature>
<comment type="subcellular location">
    <subcellularLocation>
        <location evidence="1">Cytoplasm</location>
    </subcellularLocation>
</comment>
<feature type="compositionally biased region" description="Low complexity" evidence="8">
    <location>
        <begin position="302"/>
        <end position="318"/>
    </location>
</feature>
<dbReference type="Gene3D" id="3.40.850.10">
    <property type="entry name" value="Kinesin motor domain"/>
    <property type="match status" value="1"/>
</dbReference>
<dbReference type="InParanoid" id="A0A316YH21"/>
<dbReference type="GO" id="GO:0005737">
    <property type="term" value="C:cytoplasm"/>
    <property type="evidence" value="ECO:0007669"/>
    <property type="project" value="UniProtKB-SubCell"/>
</dbReference>
<feature type="coiled-coil region" evidence="7">
    <location>
        <begin position="679"/>
        <end position="817"/>
    </location>
</feature>
<dbReference type="GeneID" id="37044303"/>
<dbReference type="GO" id="GO:0007018">
    <property type="term" value="P:microtubule-based movement"/>
    <property type="evidence" value="ECO:0007669"/>
    <property type="project" value="InterPro"/>
</dbReference>
<dbReference type="GO" id="GO:0005524">
    <property type="term" value="F:ATP binding"/>
    <property type="evidence" value="ECO:0007669"/>
    <property type="project" value="UniProtKB-UniRule"/>
</dbReference>
<dbReference type="InterPro" id="IPR001752">
    <property type="entry name" value="Kinesin_motor_dom"/>
</dbReference>
<name>A0A316YH21_9BASI</name>
<evidence type="ECO:0000256" key="6">
    <source>
        <dbReference type="PROSITE-ProRule" id="PRU00283"/>
    </source>
</evidence>
<feature type="coiled-coil region" evidence="7">
    <location>
        <begin position="585"/>
        <end position="654"/>
    </location>
</feature>
<feature type="domain" description="Kinesin motor" evidence="9">
    <location>
        <begin position="26"/>
        <end position="485"/>
    </location>
</feature>
<feature type="region of interest" description="Disordered" evidence="8">
    <location>
        <begin position="278"/>
        <end position="370"/>
    </location>
</feature>
<feature type="coiled-coil region" evidence="7">
    <location>
        <begin position="1181"/>
        <end position="1208"/>
    </location>
</feature>
<feature type="coiled-coil region" evidence="7">
    <location>
        <begin position="1942"/>
        <end position="2064"/>
    </location>
</feature>
<dbReference type="GO" id="GO:0008017">
    <property type="term" value="F:microtubule binding"/>
    <property type="evidence" value="ECO:0007669"/>
    <property type="project" value="InterPro"/>
</dbReference>
<keyword evidence="4 6" id="KW-0067">ATP-binding</keyword>
<keyword evidence="6" id="KW-0505">Motor protein</keyword>
<sequence>MAARNREYSVLFPGPASSTSAGNATSVQVAVRVRPVTAHDQSSIPARWQRHVVVPQSSNALQVEPGGPPPSGAPTASTAAPLKKQSFTFDRVLAPDDGQEQVYAGSVQPLISRFLEGYNVTILAYGQTSSGKSYTMGTSVADVDFEALVAGQRPDPQTGIIPRAVADVFRAIKQQQARSGAVQYSAKASFIEIYNEELIDLLADADGDNRPLVQIREDKQGHIIWSGLREVKVNNVADVMNHLLQGSTIRRTNETDMNAQSSRSHAIFSLTLVQRKFVGNGAPPPPSSSSNIPGNRPASVFGGRTTPTGRTTPSGRSGLPRPASNIPTPGGGARASRAGTPSSLRPSSVAGAPPRSHSPMFGSDRDPAADAGGEWVTVTSKFHFVDLAGSERLKRTAAQGDRVKEGISINSGLHALGNVISALGDPVKARRTTHIPYRDSKLTRLLQDSLGGNAYTLMIACVSPTEYNVSETINTLQYANRARNIKNKAELNQVEVGWDDVEYLQTQVMKLRKELAILRGFKSGTPGSDSAMRAMDQKELIEWREKYASLSQKHSQLTADLTKLQQGHSSSDSNADFLEAAEPIIVEYEKTVDALEGQINLMKAALGHSEDVIMDGELRQTEQESRITKLEQDLETREQTVTELQARLAKLQDRESSANTYARDLETRLASHTSDGDANAQITAELRKEVARLREAEASTEEYIKDLEARLQKADDTVESMKDQVARLERDLERRDEAYKELKQRLDSLDDAKQNKALLEELDLRDVRLLDLQTKVEKLQGEKDEVVRERGRLTDSAASHELERGKLQDRIQQLEKAATATAAVGAAGAAAAAGLRSASTTSFSTAATAPTGTPKDSASAEEELEQLRIQVEMYNNELEGKKEEEAKLQADLETVNVKYREALAEIQDLNQQVSEAKLRSDGPSSSRQGEELESPSLSRRGSMTLRGRNQDSLLADPGPARRRSLSRRSSGTFLYNPRESTPREGSGNATTPTRPASGSINGSTSAEDSPLRQRTLSLSTSDTYTGRGKRPLSLSGSSDFAKLGIVPPGASPSADSLSNKQPDSPANYERKIASLEKETMRLQEVLQERDEEIAALERGARESGSVPPRQAAAAKEGASLLSPPGEGLTRGGAAVEGATPPLTPATEREFSVIRQLVSESHGGGAGGANVDELMRSMARKEMSSRQQMDELRAELAKNRREHETLQTLSRDQAANMALEIENLRAQLAASAVSIKGADANGQGTTAAVDEQLEALRQEHASAMTTRSEEHTAALADLTQAKAAALAKQAEEHQKTSQATMDEAMQKLRDLHKEEIQTRELGHNEAVLQARSEGEKALVTASEQHALAMDKTKEEHTTLLTKVLADKDAAHAETLSSTKADFEKQVESIRADHTSVVSKLKDEHGAIVARQAADHAAAIDALHEEHSKSLGEGEAETHSRHRQAMVAMQTKLAEEHRVALDELQTKLTMEHDGALEEHSTKLESLTKDHEDVLGRMKDDHQRKLEQIQSQHESATASLKDLHAKALVTSRDESLATATETHSRAIQDLGKEHADALAASQGSLEQAKRDHDDALAKMGEEHSSAMESLRQELSKGQADHSTAAQNAKRDIERLEKNHLHTLEQLEALKTAHADRLTVLGDEHSVRVADLQRDLDRALMERRELEAKYMKLLEQDPHDLDAIRSELSETNDALVTLEEALSETQLERDRLVLEVEQLKEGRGGPTNGSGVDTSATTIAQLRKETDLLQASLSNARSELMRSKSDIQSLVEERARQESLYRETQIKLTIAETRANNRSRGVAASSSGDLDGDASSSSGAHANGHNGLPRSPNTAKRVSDYTDAGSSHSDARSSKSLGVGGGAKPPPLTPPPNVPPPPTPNGGATTPTQRHSGFRNSGSSILTRPDSPSQSLQSGSLTRSSSITSISNMPNINGLAASDPKVAKLLADQAEELKSLAKQLNHCEQDLQANIDLVATLEAALNDSERNLRKSRVQLSEAARERDRFAAQADELRVQVSTVQKENDAVKNNVMLEKQGYESRLQAEREAKDRARRALEQRLEEVQKKKNSKLFCM</sequence>
<evidence type="ECO:0000256" key="7">
    <source>
        <dbReference type="SAM" id="Coils"/>
    </source>
</evidence>
<dbReference type="GO" id="GO:0005875">
    <property type="term" value="C:microtubule associated complex"/>
    <property type="evidence" value="ECO:0007669"/>
    <property type="project" value="TreeGrafter"/>
</dbReference>
<feature type="region of interest" description="Disordered" evidence="8">
    <location>
        <begin position="1793"/>
        <end position="1928"/>
    </location>
</feature>
<dbReference type="PROSITE" id="PS50067">
    <property type="entry name" value="KINESIN_MOTOR_2"/>
    <property type="match status" value="1"/>
</dbReference>
<dbReference type="InterPro" id="IPR036961">
    <property type="entry name" value="Kinesin_motor_dom_sf"/>
</dbReference>
<dbReference type="PANTHER" id="PTHR47969:SF15">
    <property type="entry name" value="CHROMOSOME-ASSOCIATED KINESIN KIF4A-RELATED"/>
    <property type="match status" value="1"/>
</dbReference>
<dbReference type="Pfam" id="PF00225">
    <property type="entry name" value="Kinesin"/>
    <property type="match status" value="2"/>
</dbReference>
<evidence type="ECO:0000256" key="8">
    <source>
        <dbReference type="SAM" id="MobiDB-lite"/>
    </source>
</evidence>
<feature type="compositionally biased region" description="Low complexity" evidence="8">
    <location>
        <begin position="838"/>
        <end position="849"/>
    </location>
</feature>
<keyword evidence="5 7" id="KW-0175">Coiled coil</keyword>
<dbReference type="Proteomes" id="UP000245768">
    <property type="component" value="Unassembled WGS sequence"/>
</dbReference>
<keyword evidence="3 6" id="KW-0547">Nucleotide-binding</keyword>
<feature type="compositionally biased region" description="Polar residues" evidence="8">
    <location>
        <begin position="987"/>
        <end position="1024"/>
    </location>
</feature>
<keyword evidence="11" id="KW-1185">Reference proteome</keyword>
<dbReference type="EMBL" id="KZ819638">
    <property type="protein sequence ID" value="PWN88376.1"/>
    <property type="molecule type" value="Genomic_DNA"/>
</dbReference>
<feature type="region of interest" description="Disordered" evidence="8">
    <location>
        <begin position="1576"/>
        <end position="1605"/>
    </location>
</feature>
<evidence type="ECO:0000313" key="11">
    <source>
        <dbReference type="Proteomes" id="UP000245768"/>
    </source>
</evidence>
<dbReference type="InterPro" id="IPR027417">
    <property type="entry name" value="P-loop_NTPase"/>
</dbReference>
<accession>A0A316YH21</accession>
<feature type="region of interest" description="Disordered" evidence="8">
    <location>
        <begin position="60"/>
        <end position="79"/>
    </location>
</feature>
<evidence type="ECO:0000256" key="1">
    <source>
        <dbReference type="ARBA" id="ARBA00004496"/>
    </source>
</evidence>
<organism evidence="10 11">
    <name type="scientific">Acaromyces ingoldii</name>
    <dbReference type="NCBI Taxonomy" id="215250"/>
    <lineage>
        <taxon>Eukaryota</taxon>
        <taxon>Fungi</taxon>
        <taxon>Dikarya</taxon>
        <taxon>Basidiomycota</taxon>
        <taxon>Ustilaginomycotina</taxon>
        <taxon>Exobasidiomycetes</taxon>
        <taxon>Exobasidiales</taxon>
        <taxon>Cryptobasidiaceae</taxon>
        <taxon>Acaromyces</taxon>
    </lineage>
</organism>
<reference evidence="10 11" key="1">
    <citation type="journal article" date="2018" name="Mol. Biol. Evol.">
        <title>Broad Genomic Sampling Reveals a Smut Pathogenic Ancestry of the Fungal Clade Ustilaginomycotina.</title>
        <authorList>
            <person name="Kijpornyongpan T."/>
            <person name="Mondo S.J."/>
            <person name="Barry K."/>
            <person name="Sandor L."/>
            <person name="Lee J."/>
            <person name="Lipzen A."/>
            <person name="Pangilinan J."/>
            <person name="LaButti K."/>
            <person name="Hainaut M."/>
            <person name="Henrissat B."/>
            <person name="Grigoriev I.V."/>
            <person name="Spatafora J.W."/>
            <person name="Aime M.C."/>
        </authorList>
    </citation>
    <scope>NUCLEOTIDE SEQUENCE [LARGE SCALE GENOMIC DNA]</scope>
    <source>
        <strain evidence="10 11">MCA 4198</strain>
    </source>
</reference>
<feature type="region of interest" description="Disordered" evidence="8">
    <location>
        <begin position="1098"/>
        <end position="1145"/>
    </location>
</feature>
<evidence type="ECO:0000259" key="9">
    <source>
        <dbReference type="PROSITE" id="PS50067"/>
    </source>
</evidence>
<evidence type="ECO:0000256" key="4">
    <source>
        <dbReference type="ARBA" id="ARBA00022840"/>
    </source>
</evidence>
<dbReference type="SUPFAM" id="SSF52540">
    <property type="entry name" value="P-loop containing nucleoside triphosphate hydrolases"/>
    <property type="match status" value="1"/>
</dbReference>
<dbReference type="Gene3D" id="1.10.287.1490">
    <property type="match status" value="1"/>
</dbReference>
<evidence type="ECO:0000313" key="10">
    <source>
        <dbReference type="EMBL" id="PWN88376.1"/>
    </source>
</evidence>
<dbReference type="InterPro" id="IPR019821">
    <property type="entry name" value="Kinesin_motor_CS"/>
</dbReference>
<gene>
    <name evidence="10" type="ORF">FA10DRAFT_268571</name>
</gene>
<dbReference type="PRINTS" id="PR00380">
    <property type="entry name" value="KINESINHEAVY"/>
</dbReference>
<feature type="compositionally biased region" description="Basic and acidic residues" evidence="8">
    <location>
        <begin position="1576"/>
        <end position="1591"/>
    </location>
</feature>
<protein>
    <submittedName>
        <fullName evidence="10">Kinesin-domain-containing protein</fullName>
    </submittedName>
</protein>
<comment type="similarity">
    <text evidence="6">Belongs to the TRAFAC class myosin-kinesin ATPase superfamily. Kinesin family.</text>
</comment>
<dbReference type="RefSeq" id="XP_025375574.1">
    <property type="nucleotide sequence ID" value="XM_025522387.1"/>
</dbReference>
<dbReference type="STRING" id="215250.A0A316YH21"/>
<dbReference type="PROSITE" id="PS00411">
    <property type="entry name" value="KINESIN_MOTOR_1"/>
    <property type="match status" value="1"/>
</dbReference>
<evidence type="ECO:0000256" key="5">
    <source>
        <dbReference type="ARBA" id="ARBA00023054"/>
    </source>
</evidence>
<evidence type="ECO:0000256" key="3">
    <source>
        <dbReference type="ARBA" id="ARBA00022741"/>
    </source>
</evidence>
<feature type="coiled-coil region" evidence="7">
    <location>
        <begin position="1496"/>
        <end position="1523"/>
    </location>
</feature>
<feature type="compositionally biased region" description="Low complexity" evidence="8">
    <location>
        <begin position="1799"/>
        <end position="1823"/>
    </location>
</feature>